<dbReference type="InterPro" id="IPR006680">
    <property type="entry name" value="Amidohydro-rel"/>
</dbReference>
<reference evidence="3 4" key="1">
    <citation type="submission" date="2015-01" db="EMBL/GenBank/DDBJ databases">
        <title>Desulfovibrio sp. JC271 draft genome sequence.</title>
        <authorList>
            <person name="Shivani Y."/>
            <person name="Subhash Y."/>
            <person name="Sasikala C."/>
            <person name="Ramana C.V."/>
        </authorList>
    </citation>
    <scope>NUCLEOTIDE SEQUENCE [LARGE SCALE GENOMIC DNA]</scope>
    <source>
        <strain evidence="3 4">JC271</strain>
    </source>
</reference>
<dbReference type="SUPFAM" id="SSF51556">
    <property type="entry name" value="Metallo-dependent hydrolases"/>
    <property type="match status" value="1"/>
</dbReference>
<dbReference type="GO" id="GO:0005737">
    <property type="term" value="C:cytoplasm"/>
    <property type="evidence" value="ECO:0007669"/>
    <property type="project" value="TreeGrafter"/>
</dbReference>
<dbReference type="GO" id="GO:0019748">
    <property type="term" value="P:secondary metabolic process"/>
    <property type="evidence" value="ECO:0007669"/>
    <property type="project" value="TreeGrafter"/>
</dbReference>
<name>A0A1B7XL22_9BACT</name>
<evidence type="ECO:0000256" key="1">
    <source>
        <dbReference type="ARBA" id="ARBA00023239"/>
    </source>
</evidence>
<dbReference type="STRING" id="1560234.SP90_02575"/>
<protein>
    <submittedName>
        <fullName evidence="3">Amidohydrolase</fullName>
    </submittedName>
</protein>
<evidence type="ECO:0000313" key="4">
    <source>
        <dbReference type="Proteomes" id="UP000091979"/>
    </source>
</evidence>
<dbReference type="GO" id="GO:0016831">
    <property type="term" value="F:carboxy-lyase activity"/>
    <property type="evidence" value="ECO:0007669"/>
    <property type="project" value="InterPro"/>
</dbReference>
<accession>A0A1B7XL22</accession>
<dbReference type="PATRIC" id="fig|1560234.3.peg.1970"/>
<dbReference type="AlphaFoldDB" id="A0A1B7XL22"/>
<dbReference type="PANTHER" id="PTHR21240:SF28">
    <property type="entry name" value="ISO-OROTATE DECARBOXYLASE (EUROFUNG)"/>
    <property type="match status" value="1"/>
</dbReference>
<dbReference type="GO" id="GO:0016787">
    <property type="term" value="F:hydrolase activity"/>
    <property type="evidence" value="ECO:0007669"/>
    <property type="project" value="UniProtKB-KW"/>
</dbReference>
<keyword evidence="4" id="KW-1185">Reference proteome</keyword>
<evidence type="ECO:0000259" key="2">
    <source>
        <dbReference type="Pfam" id="PF04909"/>
    </source>
</evidence>
<dbReference type="InterPro" id="IPR032466">
    <property type="entry name" value="Metal_Hydrolase"/>
</dbReference>
<dbReference type="Pfam" id="PF04909">
    <property type="entry name" value="Amidohydro_2"/>
    <property type="match status" value="1"/>
</dbReference>
<feature type="domain" description="Amidohydrolase-related" evidence="2">
    <location>
        <begin position="67"/>
        <end position="254"/>
    </location>
</feature>
<dbReference type="RefSeq" id="WP_066852247.1">
    <property type="nucleotide sequence ID" value="NZ_JXMS01000003.1"/>
</dbReference>
<dbReference type="EMBL" id="JXMS01000003">
    <property type="protein sequence ID" value="OBQ56220.1"/>
    <property type="molecule type" value="Genomic_DNA"/>
</dbReference>
<dbReference type="Proteomes" id="UP000091979">
    <property type="component" value="Unassembled WGS sequence"/>
</dbReference>
<comment type="caution">
    <text evidence="3">The sequence shown here is derived from an EMBL/GenBank/DDBJ whole genome shotgun (WGS) entry which is preliminary data.</text>
</comment>
<keyword evidence="1" id="KW-0456">Lyase</keyword>
<gene>
    <name evidence="3" type="ORF">SP90_02575</name>
</gene>
<organism evidence="3 4">
    <name type="scientific">Halodesulfovibrio spirochaetisodalis</name>
    <dbReference type="NCBI Taxonomy" id="1560234"/>
    <lineage>
        <taxon>Bacteria</taxon>
        <taxon>Pseudomonadati</taxon>
        <taxon>Thermodesulfobacteriota</taxon>
        <taxon>Desulfovibrionia</taxon>
        <taxon>Desulfovibrionales</taxon>
        <taxon>Desulfovibrionaceae</taxon>
        <taxon>Halodesulfovibrio</taxon>
    </lineage>
</organism>
<dbReference type="OrthoDB" id="1407586at2"/>
<sequence length="263" mass="29418">MYLDFHTHAFHPKIAAKAVEHLNSHYGITCQCTGVMDDLVRRIKKAGLDKMVVLCAATSAAQVIPANNFALSLKAAHPDAIPFGTIHPDFDDWENQLARLKARGIKGLKLHPDFQGFKLDEERLLPIIEAAQDDFVMLLHIGDKLPPEDNPSCPYKLAKLIKQFPKARFVAAHFGGYHHWSHALDALIGKNVYIDTSSSLDFIDDNTLSAIMKKHPHEKILFGSDYPLYSPDKEITKLKKRLKLSASKLEMFLSNGAELLGLK</sequence>
<dbReference type="PANTHER" id="PTHR21240">
    <property type="entry name" value="2-AMINO-3-CARBOXYLMUCONATE-6-SEMIALDEHYDE DECARBOXYLASE"/>
    <property type="match status" value="1"/>
</dbReference>
<proteinExistence type="predicted"/>
<dbReference type="Gene3D" id="3.20.20.140">
    <property type="entry name" value="Metal-dependent hydrolases"/>
    <property type="match status" value="1"/>
</dbReference>
<evidence type="ECO:0000313" key="3">
    <source>
        <dbReference type="EMBL" id="OBQ56220.1"/>
    </source>
</evidence>
<keyword evidence="3" id="KW-0378">Hydrolase</keyword>
<dbReference type="InterPro" id="IPR032465">
    <property type="entry name" value="ACMSD"/>
</dbReference>